<evidence type="ECO:0000256" key="5">
    <source>
        <dbReference type="ARBA" id="ARBA00023163"/>
    </source>
</evidence>
<evidence type="ECO:0000256" key="4">
    <source>
        <dbReference type="ARBA" id="ARBA00023125"/>
    </source>
</evidence>
<sequence length="275" mass="31628">MQMREFSMSKVPFEELLARVRDGDTLARNELLRLCMEKVGVLVGETKNKAMAEKIGARLSDISQDSLLKVFQHLDSFHGKTEREFWSWLARIVKNEATQTYRHSTRQRRDVTETIPLDTEDALAVKSRERSPSQVTAHQEEWRRLLAAFSWLAEREPDQHQVLYMFYLEELPVKAIEAALGKTQKSVEGLMKRGSRALRSYMAQEPDENGSLTPEVAAMRNEADAAYCRYLRRCEAGEKVDVEAFVAECPSCAEELRGMLQWMPRLRALDPSRNS</sequence>
<keyword evidence="2" id="KW-0805">Transcription regulation</keyword>
<dbReference type="RefSeq" id="WP_206713867.1">
    <property type="nucleotide sequence ID" value="NZ_CP071091.1"/>
</dbReference>
<dbReference type="Gene3D" id="1.10.1740.10">
    <property type="match status" value="1"/>
</dbReference>
<keyword evidence="3" id="KW-0731">Sigma factor</keyword>
<reference evidence="7 8" key="1">
    <citation type="submission" date="2021-02" db="EMBL/GenBank/DDBJ databases">
        <title>De Novo genome assembly of isolated myxobacteria.</title>
        <authorList>
            <person name="Stevens D.C."/>
        </authorList>
    </citation>
    <scope>NUCLEOTIDE SEQUENCE [LARGE SCALE GENOMIC DNA]</scope>
    <source>
        <strain evidence="7 8">SCHIC003</strain>
    </source>
</reference>
<protein>
    <submittedName>
        <fullName evidence="7">Sigma-70 family RNA polymerase sigma factor</fullName>
    </submittedName>
</protein>
<evidence type="ECO:0000256" key="2">
    <source>
        <dbReference type="ARBA" id="ARBA00023015"/>
    </source>
</evidence>
<feature type="domain" description="RNA polymerase sigma-70 region 2" evidence="6">
    <location>
        <begin position="57"/>
        <end position="106"/>
    </location>
</feature>
<gene>
    <name evidence="7" type="ORF">JY572_27695</name>
</gene>
<evidence type="ECO:0000259" key="6">
    <source>
        <dbReference type="Pfam" id="PF04542"/>
    </source>
</evidence>
<dbReference type="EMBL" id="CP071091">
    <property type="protein sequence ID" value="QSQ12136.1"/>
    <property type="molecule type" value="Genomic_DNA"/>
</dbReference>
<dbReference type="Proteomes" id="UP000663090">
    <property type="component" value="Chromosome"/>
</dbReference>
<name>A0ABX7N406_9BACT</name>
<proteinExistence type="inferred from homology"/>
<keyword evidence="5" id="KW-0804">Transcription</keyword>
<dbReference type="InterPro" id="IPR013324">
    <property type="entry name" value="RNA_pol_sigma_r3/r4-like"/>
</dbReference>
<dbReference type="InterPro" id="IPR039425">
    <property type="entry name" value="RNA_pol_sigma-70-like"/>
</dbReference>
<accession>A0ABX7N406</accession>
<dbReference type="NCBIfam" id="TIGR02937">
    <property type="entry name" value="sigma70-ECF"/>
    <property type="match status" value="1"/>
</dbReference>
<keyword evidence="4" id="KW-0238">DNA-binding</keyword>
<dbReference type="Gene3D" id="1.10.10.10">
    <property type="entry name" value="Winged helix-like DNA-binding domain superfamily/Winged helix DNA-binding domain"/>
    <property type="match status" value="1"/>
</dbReference>
<dbReference type="Pfam" id="PF04542">
    <property type="entry name" value="Sigma70_r2"/>
    <property type="match status" value="1"/>
</dbReference>
<evidence type="ECO:0000313" key="8">
    <source>
        <dbReference type="Proteomes" id="UP000663090"/>
    </source>
</evidence>
<dbReference type="SUPFAM" id="SSF88946">
    <property type="entry name" value="Sigma2 domain of RNA polymerase sigma factors"/>
    <property type="match status" value="1"/>
</dbReference>
<dbReference type="InterPro" id="IPR036388">
    <property type="entry name" value="WH-like_DNA-bd_sf"/>
</dbReference>
<evidence type="ECO:0000256" key="3">
    <source>
        <dbReference type="ARBA" id="ARBA00023082"/>
    </source>
</evidence>
<keyword evidence="8" id="KW-1185">Reference proteome</keyword>
<comment type="similarity">
    <text evidence="1">Belongs to the sigma-70 factor family. ECF subfamily.</text>
</comment>
<dbReference type="InterPro" id="IPR007627">
    <property type="entry name" value="RNA_pol_sigma70_r2"/>
</dbReference>
<evidence type="ECO:0000256" key="1">
    <source>
        <dbReference type="ARBA" id="ARBA00010641"/>
    </source>
</evidence>
<evidence type="ECO:0000313" key="7">
    <source>
        <dbReference type="EMBL" id="QSQ12136.1"/>
    </source>
</evidence>
<dbReference type="InterPro" id="IPR013325">
    <property type="entry name" value="RNA_pol_sigma_r2"/>
</dbReference>
<dbReference type="PANTHER" id="PTHR43133:SF8">
    <property type="entry name" value="RNA POLYMERASE SIGMA FACTOR HI_1459-RELATED"/>
    <property type="match status" value="1"/>
</dbReference>
<organism evidence="7 8">
    <name type="scientific">Myxococcus landrumensis</name>
    <dbReference type="NCBI Taxonomy" id="2813577"/>
    <lineage>
        <taxon>Bacteria</taxon>
        <taxon>Pseudomonadati</taxon>
        <taxon>Myxococcota</taxon>
        <taxon>Myxococcia</taxon>
        <taxon>Myxococcales</taxon>
        <taxon>Cystobacterineae</taxon>
        <taxon>Myxococcaceae</taxon>
        <taxon>Myxococcus</taxon>
    </lineage>
</organism>
<dbReference type="SUPFAM" id="SSF88659">
    <property type="entry name" value="Sigma3 and sigma4 domains of RNA polymerase sigma factors"/>
    <property type="match status" value="1"/>
</dbReference>
<dbReference type="InterPro" id="IPR014284">
    <property type="entry name" value="RNA_pol_sigma-70_dom"/>
</dbReference>
<dbReference type="PANTHER" id="PTHR43133">
    <property type="entry name" value="RNA POLYMERASE ECF-TYPE SIGMA FACTO"/>
    <property type="match status" value="1"/>
</dbReference>